<gene>
    <name evidence="1" type="ordered locus">Dalk_4258</name>
</gene>
<dbReference type="EMBL" id="CP001322">
    <property type="protein sequence ID" value="ACL05939.1"/>
    <property type="molecule type" value="Genomic_DNA"/>
</dbReference>
<dbReference type="Proteomes" id="UP000000739">
    <property type="component" value="Chromosome"/>
</dbReference>
<evidence type="ECO:0000313" key="2">
    <source>
        <dbReference type="Proteomes" id="UP000000739"/>
    </source>
</evidence>
<dbReference type="KEGG" id="dal:Dalk_4258"/>
<reference evidence="1 2" key="1">
    <citation type="journal article" date="2012" name="Environ. Microbiol.">
        <title>The genome sequence of Desulfatibacillum alkenivorans AK-01: a blueprint for anaerobic alkane oxidation.</title>
        <authorList>
            <person name="Callaghan A.V."/>
            <person name="Morris B.E."/>
            <person name="Pereira I.A."/>
            <person name="McInerney M.J."/>
            <person name="Austin R.N."/>
            <person name="Groves J.T."/>
            <person name="Kukor J.J."/>
            <person name="Suflita J.M."/>
            <person name="Young L.Y."/>
            <person name="Zylstra G.J."/>
            <person name="Wawrik B."/>
        </authorList>
    </citation>
    <scope>NUCLEOTIDE SEQUENCE [LARGE SCALE GENOMIC DNA]</scope>
    <source>
        <strain evidence="1 2">AK-01</strain>
    </source>
</reference>
<dbReference type="AlphaFoldDB" id="B8FMA1"/>
<name>B8FMA1_DESAL</name>
<protein>
    <submittedName>
        <fullName evidence="1">Uncharacterized protein</fullName>
    </submittedName>
</protein>
<proteinExistence type="predicted"/>
<accession>B8FMA1</accession>
<evidence type="ECO:0000313" key="1">
    <source>
        <dbReference type="EMBL" id="ACL05939.1"/>
    </source>
</evidence>
<organism evidence="1 2">
    <name type="scientific">Desulfatibacillum aliphaticivorans</name>
    <dbReference type="NCBI Taxonomy" id="218208"/>
    <lineage>
        <taxon>Bacteria</taxon>
        <taxon>Pseudomonadati</taxon>
        <taxon>Thermodesulfobacteriota</taxon>
        <taxon>Desulfobacteria</taxon>
        <taxon>Desulfobacterales</taxon>
        <taxon>Desulfatibacillaceae</taxon>
        <taxon>Desulfatibacillum</taxon>
    </lineage>
</organism>
<keyword evidence="2" id="KW-1185">Reference proteome</keyword>
<dbReference type="HOGENOM" id="CLU_2733397_0_0_7"/>
<sequence length="71" mass="8105">MIKKKLAHEIRELSLNAISELSKILYISEGQCLDEEYELVKKGVGLSIGRIQTGLLDLMNSYYSEEDDLKE</sequence>